<feature type="region of interest" description="Disordered" evidence="1">
    <location>
        <begin position="152"/>
        <end position="195"/>
    </location>
</feature>
<proteinExistence type="predicted"/>
<feature type="compositionally biased region" description="Basic and acidic residues" evidence="1">
    <location>
        <begin position="101"/>
        <end position="120"/>
    </location>
</feature>
<reference evidence="2 3" key="1">
    <citation type="journal article" date="2012" name="New Phytol.">
        <title>Insight into trade-off between wood decay and parasitism from the genome of a fungal forest pathogen.</title>
        <authorList>
            <person name="Olson A."/>
            <person name="Aerts A."/>
            <person name="Asiegbu F."/>
            <person name="Belbahri L."/>
            <person name="Bouzid O."/>
            <person name="Broberg A."/>
            <person name="Canback B."/>
            <person name="Coutinho P.M."/>
            <person name="Cullen D."/>
            <person name="Dalman K."/>
            <person name="Deflorio G."/>
            <person name="van Diepen L.T."/>
            <person name="Dunand C."/>
            <person name="Duplessis S."/>
            <person name="Durling M."/>
            <person name="Gonthier P."/>
            <person name="Grimwood J."/>
            <person name="Fossdal C.G."/>
            <person name="Hansson D."/>
            <person name="Henrissat B."/>
            <person name="Hietala A."/>
            <person name="Himmelstrand K."/>
            <person name="Hoffmeister D."/>
            <person name="Hogberg N."/>
            <person name="James T.Y."/>
            <person name="Karlsson M."/>
            <person name="Kohler A."/>
            <person name="Kues U."/>
            <person name="Lee Y.H."/>
            <person name="Lin Y.C."/>
            <person name="Lind M."/>
            <person name="Lindquist E."/>
            <person name="Lombard V."/>
            <person name="Lucas S."/>
            <person name="Lunden K."/>
            <person name="Morin E."/>
            <person name="Murat C."/>
            <person name="Park J."/>
            <person name="Raffaello T."/>
            <person name="Rouze P."/>
            <person name="Salamov A."/>
            <person name="Schmutz J."/>
            <person name="Solheim H."/>
            <person name="Stahlberg J."/>
            <person name="Velez H."/>
            <person name="de Vries R.P."/>
            <person name="Wiebenga A."/>
            <person name="Woodward S."/>
            <person name="Yakovlev I."/>
            <person name="Garbelotto M."/>
            <person name="Martin F."/>
            <person name="Grigoriev I.V."/>
            <person name="Stenlid J."/>
        </authorList>
    </citation>
    <scope>NUCLEOTIDE SEQUENCE [LARGE SCALE GENOMIC DNA]</scope>
    <source>
        <strain evidence="2 3">TC 32-1</strain>
    </source>
</reference>
<name>W4K4U6_HETIT</name>
<gene>
    <name evidence="2" type="ORF">HETIRDRAFT_101911</name>
</gene>
<accession>W4K4U6</accession>
<evidence type="ECO:0000313" key="3">
    <source>
        <dbReference type="Proteomes" id="UP000030671"/>
    </source>
</evidence>
<dbReference type="AlphaFoldDB" id="W4K4U6"/>
<dbReference type="EMBL" id="KI925459">
    <property type="protein sequence ID" value="ETW80822.1"/>
    <property type="molecule type" value="Genomic_DNA"/>
</dbReference>
<dbReference type="InParanoid" id="W4K4U6"/>
<dbReference type="GeneID" id="20665810"/>
<protein>
    <submittedName>
        <fullName evidence="2">Uncharacterized protein</fullName>
    </submittedName>
</protein>
<keyword evidence="3" id="KW-1185">Reference proteome</keyword>
<organism evidence="2 3">
    <name type="scientific">Heterobasidion irregulare (strain TC 32-1)</name>
    <dbReference type="NCBI Taxonomy" id="747525"/>
    <lineage>
        <taxon>Eukaryota</taxon>
        <taxon>Fungi</taxon>
        <taxon>Dikarya</taxon>
        <taxon>Basidiomycota</taxon>
        <taxon>Agaricomycotina</taxon>
        <taxon>Agaricomycetes</taxon>
        <taxon>Russulales</taxon>
        <taxon>Bondarzewiaceae</taxon>
        <taxon>Heterobasidion</taxon>
        <taxon>Heterobasidion annosum species complex</taxon>
    </lineage>
</organism>
<evidence type="ECO:0000313" key="2">
    <source>
        <dbReference type="EMBL" id="ETW80822.1"/>
    </source>
</evidence>
<feature type="compositionally biased region" description="Basic and acidic residues" evidence="1">
    <location>
        <begin position="152"/>
        <end position="171"/>
    </location>
</feature>
<sequence>MDTNEEHRLTTLREELARARSQLDAERTQRALDEAAAREQSDRDAADRHRAMMEQMNDLTTLLRGQRDELTSHRERMEDSIVEDSRRTAEKDARLAALESDLSRIRRDQATESTRLEEARAAAATKPSDGARWQAVETVLQEIRQRSDEHREMINDFSHQMREESARRHEQLQQMLLSSASARESVSFSDPGSVQ</sequence>
<dbReference type="KEGG" id="hir:HETIRDRAFT_101911"/>
<feature type="region of interest" description="Disordered" evidence="1">
    <location>
        <begin position="19"/>
        <end position="47"/>
    </location>
</feature>
<feature type="region of interest" description="Disordered" evidence="1">
    <location>
        <begin position="64"/>
        <end position="132"/>
    </location>
</feature>
<dbReference type="HOGENOM" id="CLU_1396492_0_0_1"/>
<feature type="compositionally biased region" description="Basic and acidic residues" evidence="1">
    <location>
        <begin position="65"/>
        <end position="94"/>
    </location>
</feature>
<dbReference type="Proteomes" id="UP000030671">
    <property type="component" value="Unassembled WGS sequence"/>
</dbReference>
<feature type="compositionally biased region" description="Low complexity" evidence="1">
    <location>
        <begin position="178"/>
        <end position="189"/>
    </location>
</feature>
<evidence type="ECO:0000256" key="1">
    <source>
        <dbReference type="SAM" id="MobiDB-lite"/>
    </source>
</evidence>
<dbReference type="OrthoDB" id="3166034at2759"/>
<dbReference type="RefSeq" id="XP_009547523.1">
    <property type="nucleotide sequence ID" value="XM_009549228.1"/>
</dbReference>